<evidence type="ECO:0000313" key="2">
    <source>
        <dbReference type="Proteomes" id="UP000233425"/>
    </source>
</evidence>
<comment type="caution">
    <text evidence="1">The sequence shown here is derived from an EMBL/GenBank/DDBJ whole genome shotgun (WGS) entry which is preliminary data.</text>
</comment>
<dbReference type="PANTHER" id="PTHR38733">
    <property type="entry name" value="PROTEIN MCRC"/>
    <property type="match status" value="1"/>
</dbReference>
<organism evidence="1 2">
    <name type="scientific">Ruminococcus bromii</name>
    <dbReference type="NCBI Taxonomy" id="40518"/>
    <lineage>
        <taxon>Bacteria</taxon>
        <taxon>Bacillati</taxon>
        <taxon>Bacillota</taxon>
        <taxon>Clostridia</taxon>
        <taxon>Eubacteriales</taxon>
        <taxon>Oscillospiraceae</taxon>
        <taxon>Ruminococcus</taxon>
    </lineage>
</organism>
<dbReference type="PANTHER" id="PTHR38733:SF1">
    <property type="entry name" value="TYPE IV METHYL-DIRECTED RESTRICTION ENZYME ECOKMCRBC"/>
    <property type="match status" value="1"/>
</dbReference>
<dbReference type="Pfam" id="PF10117">
    <property type="entry name" value="McrBC"/>
    <property type="match status" value="1"/>
</dbReference>
<accession>A0A2N0V0P8</accession>
<reference evidence="1" key="1">
    <citation type="journal article" date="2018" name="Environ. Microbiol.">
        <title>Sporulation capability and amylosome conservation among diverse human colonic and rumen isolates of the keystone starch-degrader Ruminococcus bromii.</title>
        <authorList>
            <person name="Mukhopadhya I."/>
            <person name="Morais S."/>
            <person name="Laverde-Gomez J."/>
            <person name="Sheridan P.O."/>
            <person name="Walker A.W."/>
            <person name="Kelly W."/>
            <person name="Klieve A.V."/>
            <person name="Ouwerkerk D."/>
            <person name="Duncan S.H."/>
            <person name="Louis P."/>
            <person name="Koropatkin N."/>
            <person name="Cockburn D."/>
            <person name="Kibler R."/>
            <person name="Cooper P.J."/>
            <person name="Sandoval C."/>
            <person name="Crost E."/>
            <person name="Juge N."/>
            <person name="Bayer E.A."/>
            <person name="Flint H.J."/>
        </authorList>
    </citation>
    <scope>NUCLEOTIDE SEQUENCE [LARGE SCALE GENOMIC DNA]</scope>
    <source>
        <strain evidence="1">ATCC 27255</strain>
    </source>
</reference>
<evidence type="ECO:0000313" key="1">
    <source>
        <dbReference type="EMBL" id="PKD32823.1"/>
    </source>
</evidence>
<proteinExistence type="predicted"/>
<protein>
    <submittedName>
        <fullName evidence="1">5-methylcytosine-specific restriction enzyme subunit McrC</fullName>
    </submittedName>
</protein>
<gene>
    <name evidence="1" type="ORF">RBATCC27255_00005</name>
</gene>
<dbReference type="Proteomes" id="UP000233425">
    <property type="component" value="Unassembled WGS sequence"/>
</dbReference>
<name>A0A2N0V0P8_9FIRM</name>
<dbReference type="InterPro" id="IPR019292">
    <property type="entry name" value="McrC"/>
</dbReference>
<dbReference type="AlphaFoldDB" id="A0A2N0V0P8"/>
<sequence length="183" mass="21962">MYICYFVMNSQLMTTESGEYRMMSFKEDLMSRLYEKFVFEYYRQHFRDTFYVSSKQIHWNIEDDLGIPFLPQMQSDIMLINKANDKTLIIDTKYYSHIMQTNYDTKSYHSNNMYQIFTYVKNYDKNNTGNVSGILLYAKTDETVLPDEKPFKIGRNNFSVKTLDLNTEFSEISNRLNEIIKFI</sequence>
<dbReference type="EMBL" id="NNSR01000004">
    <property type="protein sequence ID" value="PKD32823.1"/>
    <property type="molecule type" value="Genomic_DNA"/>
</dbReference>
<keyword evidence="2" id="KW-1185">Reference proteome</keyword>